<dbReference type="PANTHER" id="PTHR23324:SF83">
    <property type="entry name" value="SEC14-LIKE PROTEIN 2"/>
    <property type="match status" value="1"/>
</dbReference>
<sequence>MIGALRDIVKDDAHHKHQLTDFYLSRWLVARQWNLEEATKMYKSSMQWRKEMNVDSIAKNLPKEESQLFEEYTNYWPSGFIGETLDGWTLYFEKIGCVDPSSVITHTTKEFRIKYNIWKMENLEKRRRKIEKKLGKTAGTTMVVDLSGIGWGHTSTASLEVFQSVSAINKLNYPETLRKSFIINAPSFFSMIWNLVSKWMDPTTKDKTVVLGGDYMNNLLEYMDISCIPSNLGGKGPAIPSGGTFLPNCRFSSGTKITIARSSTYEEVFNVTKVNSTISWHLILENNDIGFSVVFLTEGNKISVRDNEKIYEGATLEGSYTPKTVGSLIFLWDNSFSWTKSKTIHFTVQFSN</sequence>
<dbReference type="SUPFAM" id="SSF52087">
    <property type="entry name" value="CRAL/TRIO domain"/>
    <property type="match status" value="1"/>
</dbReference>
<dbReference type="CDD" id="cd00170">
    <property type="entry name" value="SEC14"/>
    <property type="match status" value="1"/>
</dbReference>
<feature type="domain" description="CRAL-TRIO" evidence="1">
    <location>
        <begin position="68"/>
        <end position="240"/>
    </location>
</feature>
<dbReference type="InterPro" id="IPR011074">
    <property type="entry name" value="CRAL/TRIO_N_dom"/>
</dbReference>
<dbReference type="Gene3D" id="2.60.120.680">
    <property type="entry name" value="GOLD domain"/>
    <property type="match status" value="1"/>
</dbReference>
<dbReference type="InterPro" id="IPR051064">
    <property type="entry name" value="SEC14/CRAL-TRIO_domain"/>
</dbReference>
<dbReference type="PANTHER" id="PTHR23324">
    <property type="entry name" value="SEC14 RELATED PROTEIN"/>
    <property type="match status" value="1"/>
</dbReference>
<dbReference type="SMART" id="SM01100">
    <property type="entry name" value="CRAL_TRIO_N"/>
    <property type="match status" value="1"/>
</dbReference>
<name>A0A6B2L867_9EUKA</name>
<evidence type="ECO:0008006" key="4">
    <source>
        <dbReference type="Google" id="ProtNLM"/>
    </source>
</evidence>
<evidence type="ECO:0000259" key="1">
    <source>
        <dbReference type="PROSITE" id="PS50191"/>
    </source>
</evidence>
<organism evidence="3">
    <name type="scientific">Arcella intermedia</name>
    <dbReference type="NCBI Taxonomy" id="1963864"/>
    <lineage>
        <taxon>Eukaryota</taxon>
        <taxon>Amoebozoa</taxon>
        <taxon>Tubulinea</taxon>
        <taxon>Elardia</taxon>
        <taxon>Arcellinida</taxon>
        <taxon>Sphaerothecina</taxon>
        <taxon>Arcellidae</taxon>
        <taxon>Arcella</taxon>
    </lineage>
</organism>
<evidence type="ECO:0000313" key="3">
    <source>
        <dbReference type="EMBL" id="NDV33080.1"/>
    </source>
</evidence>
<dbReference type="SMART" id="SM00516">
    <property type="entry name" value="SEC14"/>
    <property type="match status" value="1"/>
</dbReference>
<evidence type="ECO:0000259" key="2">
    <source>
        <dbReference type="PROSITE" id="PS50866"/>
    </source>
</evidence>
<dbReference type="EMBL" id="GIBP01004111">
    <property type="protein sequence ID" value="NDV33080.1"/>
    <property type="molecule type" value="Transcribed_RNA"/>
</dbReference>
<feature type="domain" description="GOLD" evidence="2">
    <location>
        <begin position="247"/>
        <end position="350"/>
    </location>
</feature>
<dbReference type="InterPro" id="IPR036273">
    <property type="entry name" value="CRAL/TRIO_N_dom_sf"/>
</dbReference>
<proteinExistence type="predicted"/>
<protein>
    <recommendedName>
        <fullName evidence="4">CRAL-TRIO domain-containing protein</fullName>
    </recommendedName>
</protein>
<accession>A0A6B2L867</accession>
<dbReference type="SUPFAM" id="SSF101576">
    <property type="entry name" value="Supernatant protein factor (SPF), C-terminal domain"/>
    <property type="match status" value="1"/>
</dbReference>
<dbReference type="PROSITE" id="PS50866">
    <property type="entry name" value="GOLD"/>
    <property type="match status" value="1"/>
</dbReference>
<dbReference type="SUPFAM" id="SSF46938">
    <property type="entry name" value="CRAL/TRIO N-terminal domain"/>
    <property type="match status" value="1"/>
</dbReference>
<dbReference type="InterPro" id="IPR036865">
    <property type="entry name" value="CRAL-TRIO_dom_sf"/>
</dbReference>
<dbReference type="Gene3D" id="3.40.525.10">
    <property type="entry name" value="CRAL-TRIO lipid binding domain"/>
    <property type="match status" value="1"/>
</dbReference>
<dbReference type="InterPro" id="IPR036598">
    <property type="entry name" value="GOLD_dom_sf"/>
</dbReference>
<dbReference type="PROSITE" id="PS50191">
    <property type="entry name" value="CRAL_TRIO"/>
    <property type="match status" value="1"/>
</dbReference>
<dbReference type="AlphaFoldDB" id="A0A6B2L867"/>
<dbReference type="InterPro" id="IPR001251">
    <property type="entry name" value="CRAL-TRIO_dom"/>
</dbReference>
<dbReference type="InterPro" id="IPR009038">
    <property type="entry name" value="GOLD_dom"/>
</dbReference>
<dbReference type="GO" id="GO:0005737">
    <property type="term" value="C:cytoplasm"/>
    <property type="evidence" value="ECO:0007669"/>
    <property type="project" value="TreeGrafter"/>
</dbReference>
<reference evidence="3" key="1">
    <citation type="journal article" date="2020" name="J. Eukaryot. Microbiol.">
        <title>De novo Sequencing, Assembly and Annotation of the Transcriptome for the Free-Living Testate Amoeba Arcella intermedia.</title>
        <authorList>
            <person name="Ribeiro G.M."/>
            <person name="Porfirio-Sousa A.L."/>
            <person name="Maurer-Alcala X.X."/>
            <person name="Katz L.A."/>
            <person name="Lahr D.J.G."/>
        </authorList>
    </citation>
    <scope>NUCLEOTIDE SEQUENCE</scope>
</reference>
<dbReference type="Pfam" id="PF00650">
    <property type="entry name" value="CRAL_TRIO"/>
    <property type="match status" value="1"/>
</dbReference>